<dbReference type="EMBL" id="JPIT01000031">
    <property type="protein sequence ID" value="KIO43364.1"/>
    <property type="molecule type" value="Genomic_DNA"/>
</dbReference>
<dbReference type="RefSeq" id="WP_041503593.1">
    <property type="nucleotide sequence ID" value="NZ_JPIT01000031.1"/>
</dbReference>
<dbReference type="Proteomes" id="UP000031937">
    <property type="component" value="Unassembled WGS sequence"/>
</dbReference>
<reference evidence="2 4" key="1">
    <citation type="submission" date="2014-07" db="EMBL/GenBank/DDBJ databases">
        <title>Porphyromonadaceae bacterium OUH 308042 = ATCC BAA-2681 = DSM 28342 draft genome.</title>
        <authorList>
            <person name="Sydenham T.V."/>
            <person name="Hasman H."/>
            <person name="Justensen U.S."/>
        </authorList>
    </citation>
    <scope>NUCLEOTIDE SEQUENCE [LARGE SCALE GENOMIC DNA]</scope>
    <source>
        <strain evidence="2 4">OUH 308042</strain>
    </source>
</reference>
<keyword evidence="4" id="KW-1185">Reference proteome</keyword>
<reference evidence="1 3" key="2">
    <citation type="submission" date="2014-07" db="EMBL/GenBank/DDBJ databases">
        <title>Porphyromonadaceae bacterium OUH 334697 = ATCC BAA-2682 = DSM 28341 draft genome.</title>
        <authorList>
            <person name="Sydenham T.V."/>
            <person name="Hasman H."/>
            <person name="Justesen U.S."/>
        </authorList>
    </citation>
    <scope>NUCLEOTIDE SEQUENCE [LARGE SCALE GENOMIC DNA]</scope>
    <source>
        <strain evidence="1 3">OUH 334697</strain>
    </source>
</reference>
<dbReference type="OrthoDB" id="9894533at2"/>
<proteinExistence type="predicted"/>
<gene>
    <name evidence="2" type="ORF">BA92_03470</name>
    <name evidence="1" type="ORF">IE90_09440</name>
</gene>
<dbReference type="AlphaFoldDB" id="A0A0C3NHC7"/>
<evidence type="ECO:0000313" key="3">
    <source>
        <dbReference type="Proteomes" id="UP000031937"/>
    </source>
</evidence>
<evidence type="ECO:0000313" key="4">
    <source>
        <dbReference type="Proteomes" id="UP000031980"/>
    </source>
</evidence>
<evidence type="ECO:0000313" key="2">
    <source>
        <dbReference type="EMBL" id="KIO45542.1"/>
    </source>
</evidence>
<organism evidence="2 4">
    <name type="scientific">Sanguibacteroides justesenii</name>
    <dbReference type="NCBI Taxonomy" id="1547597"/>
    <lineage>
        <taxon>Bacteria</taxon>
        <taxon>Pseudomonadati</taxon>
        <taxon>Bacteroidota</taxon>
        <taxon>Bacteroidia</taxon>
        <taxon>Bacteroidales</taxon>
        <taxon>Porphyromonadaceae</taxon>
        <taxon>Sanguibacteroides</taxon>
    </lineage>
</organism>
<dbReference type="EMBL" id="JPIU01000037">
    <property type="protein sequence ID" value="KIO45542.1"/>
    <property type="molecule type" value="Genomic_DNA"/>
</dbReference>
<name>A0A0C3NHC7_9PORP</name>
<protein>
    <submittedName>
        <fullName evidence="2">Uncharacterized protein</fullName>
    </submittedName>
</protein>
<comment type="caution">
    <text evidence="2">The sequence shown here is derived from an EMBL/GenBank/DDBJ whole genome shotgun (WGS) entry which is preliminary data.</text>
</comment>
<evidence type="ECO:0000313" key="1">
    <source>
        <dbReference type="EMBL" id="KIO43364.1"/>
    </source>
</evidence>
<accession>A0A0C3NHC7</accession>
<sequence>MIQRDYLLRQMEVFFKALDERFRGKNKNEYEDISVILNEFYSTYFHIDREKITGEGEQIISHCILYEPVEKAEMLSELIFKDAVFTVDTRRKNYLFRLVLKLYDSIECRSKTYSSQREKKRREITDFLSGN</sequence>
<dbReference type="Proteomes" id="UP000031980">
    <property type="component" value="Unassembled WGS sequence"/>
</dbReference>